<dbReference type="EMBL" id="OCST01000002">
    <property type="protein sequence ID" value="SOE58550.1"/>
    <property type="molecule type" value="Genomic_DNA"/>
</dbReference>
<keyword evidence="2" id="KW-1185">Reference proteome</keyword>
<dbReference type="Proteomes" id="UP000219440">
    <property type="component" value="Unassembled WGS sequence"/>
</dbReference>
<evidence type="ECO:0000313" key="1">
    <source>
        <dbReference type="EMBL" id="SOE58550.1"/>
    </source>
</evidence>
<name>A0A2C8Z4E3_9MICO</name>
<organism evidence="1 2">
    <name type="scientific">Salinibacterium xinjiangense</name>
    <dbReference type="NCBI Taxonomy" id="386302"/>
    <lineage>
        <taxon>Bacteria</taxon>
        <taxon>Bacillati</taxon>
        <taxon>Actinomycetota</taxon>
        <taxon>Actinomycetes</taxon>
        <taxon>Micrococcales</taxon>
        <taxon>Microbacteriaceae</taxon>
        <taxon>Salinibacterium</taxon>
    </lineage>
</organism>
<dbReference type="PANTHER" id="PTHR36452:SF1">
    <property type="entry name" value="DUF2461 DOMAIN-CONTAINING PROTEIN"/>
    <property type="match status" value="1"/>
</dbReference>
<reference evidence="1 2" key="1">
    <citation type="submission" date="2017-09" db="EMBL/GenBank/DDBJ databases">
        <authorList>
            <person name="Ehlers B."/>
            <person name="Leendertz F.H."/>
        </authorList>
    </citation>
    <scope>NUCLEOTIDE SEQUENCE [LARGE SCALE GENOMIC DNA]</scope>
    <source>
        <strain evidence="1 2">CGMCC 1.05381</strain>
    </source>
</reference>
<sequence>MTFEGFDPAALRFFARLKRDNTKAFFDAHRDEYESSIRQPMEDLLGAAEEKYGSGRVTRPNRDVRFSPNKEPYRTNASMWAGAVGGVYMSLTLEGLEVGGGLYEPSRDQLKRARIAIDSRRLRGATALHDIVTKLTGDGFEIAGPSLKTAPRGYGREHPQIELLRLKHFAAIEKLPLSTSAARIFQSWTQVEPLIKWCGKYVGPAVS</sequence>
<accession>A0A2C8Z4E3</accession>
<gene>
    <name evidence="1" type="ORF">SAMN06296378_0787</name>
</gene>
<dbReference type="AlphaFoldDB" id="A0A2C8Z4E3"/>
<dbReference type="RefSeq" id="WP_097059959.1">
    <property type="nucleotide sequence ID" value="NZ_BMLC01000001.1"/>
</dbReference>
<dbReference type="PANTHER" id="PTHR36452">
    <property type="entry name" value="CHROMOSOME 12, WHOLE GENOME SHOTGUN SEQUENCE"/>
    <property type="match status" value="1"/>
</dbReference>
<protein>
    <submittedName>
        <fullName evidence="1">TIGR02453 family protein</fullName>
    </submittedName>
</protein>
<dbReference type="OrthoDB" id="9794241at2"/>
<dbReference type="InterPro" id="IPR015996">
    <property type="entry name" value="UCP028451"/>
</dbReference>
<dbReference type="Pfam" id="PF09365">
    <property type="entry name" value="DUF2461"/>
    <property type="match status" value="1"/>
</dbReference>
<dbReference type="InterPro" id="IPR012808">
    <property type="entry name" value="CHP02453"/>
</dbReference>
<proteinExistence type="predicted"/>
<dbReference type="NCBIfam" id="TIGR02453">
    <property type="entry name" value="TIGR02453 family protein"/>
    <property type="match status" value="1"/>
</dbReference>
<dbReference type="PIRSF" id="PIRSF028451">
    <property type="entry name" value="UCP028451"/>
    <property type="match status" value="1"/>
</dbReference>
<evidence type="ECO:0000313" key="2">
    <source>
        <dbReference type="Proteomes" id="UP000219440"/>
    </source>
</evidence>